<organism evidence="1 2">
    <name type="scientific">Microbispora hainanensis</name>
    <dbReference type="NCBI Taxonomy" id="568844"/>
    <lineage>
        <taxon>Bacteria</taxon>
        <taxon>Bacillati</taxon>
        <taxon>Actinomycetota</taxon>
        <taxon>Actinomycetes</taxon>
        <taxon>Streptosporangiales</taxon>
        <taxon>Streptosporangiaceae</taxon>
        <taxon>Microbispora</taxon>
    </lineage>
</organism>
<dbReference type="Proteomes" id="UP001432011">
    <property type="component" value="Chromosome"/>
</dbReference>
<sequence length="336" mass="36211">MADLQMEGREQLALELFGQLSDLRLQHGDHVEQAGLVVARGRTPLGIGKLLRLGPALAFQLREAGPQTLAERVVRVGVLDLSDQPVLLPRDIGDALLERTTPRLPLLLRLAAVLRQVRGEKLMPLLAEDASSKQIMNCVNKQVFANADDLRVARKTVLPAMMVTVGLAHVIGVLGLAARLGLAEHAPVAKIAMDEGPQQVGAARLRVLVELSAGTRRVARPADLLGALVDLPGDQRLMGRVLRPDPGAGRVEHAAVRASAAGGCLPIPHHVTGVLRVEQDLPDPGPRPGITSPEVRVQRLRRWIAPMVRVEPVGDVAVPQPFHHPPYEDLRDGRAT</sequence>
<gene>
    <name evidence="1" type="ORF">OG913_33080</name>
</gene>
<protein>
    <submittedName>
        <fullName evidence="1">Uncharacterized protein</fullName>
    </submittedName>
</protein>
<keyword evidence="2" id="KW-1185">Reference proteome</keyword>
<dbReference type="EMBL" id="CP108085">
    <property type="protein sequence ID" value="WUP74163.1"/>
    <property type="molecule type" value="Genomic_DNA"/>
</dbReference>
<proteinExistence type="predicted"/>
<evidence type="ECO:0000313" key="2">
    <source>
        <dbReference type="Proteomes" id="UP001432011"/>
    </source>
</evidence>
<evidence type="ECO:0000313" key="1">
    <source>
        <dbReference type="EMBL" id="WUP74163.1"/>
    </source>
</evidence>
<accession>A0ABZ1SP00</accession>
<name>A0ABZ1SP00_9ACTN</name>
<reference evidence="1" key="1">
    <citation type="submission" date="2022-10" db="EMBL/GenBank/DDBJ databases">
        <title>The complete genomes of actinobacterial strains from the NBC collection.</title>
        <authorList>
            <person name="Joergensen T.S."/>
            <person name="Alvarez Arevalo M."/>
            <person name="Sterndorff E.B."/>
            <person name="Faurdal D."/>
            <person name="Vuksanovic O."/>
            <person name="Mourched A.-S."/>
            <person name="Charusanti P."/>
            <person name="Shaw S."/>
            <person name="Blin K."/>
            <person name="Weber T."/>
        </authorList>
    </citation>
    <scope>NUCLEOTIDE SEQUENCE</scope>
    <source>
        <strain evidence="1">NBC_00254</strain>
    </source>
</reference>